<dbReference type="RefSeq" id="WP_083371493.1">
    <property type="nucleotide sequence ID" value="NZ_LT629776.1"/>
</dbReference>
<dbReference type="SUPFAM" id="SSF56529">
    <property type="entry name" value="FAH"/>
    <property type="match status" value="1"/>
</dbReference>
<keyword evidence="2" id="KW-0479">Metal-binding</keyword>
<dbReference type="InterPro" id="IPR011234">
    <property type="entry name" value="Fumarylacetoacetase-like_C"/>
</dbReference>
<comment type="similarity">
    <text evidence="1">Belongs to the FAH family.</text>
</comment>
<dbReference type="Proteomes" id="UP000185663">
    <property type="component" value="Chromosome I"/>
</dbReference>
<dbReference type="AlphaFoldDB" id="A0A1H1NJA2"/>
<keyword evidence="5" id="KW-1185">Reference proteome</keyword>
<protein>
    <submittedName>
        <fullName evidence="4">2-keto-4-pentenoate hydratase/2-oxohepta-3-ene-1,7-dioic acid hydratase (Catechol pathway)</fullName>
    </submittedName>
</protein>
<dbReference type="InterPro" id="IPR051121">
    <property type="entry name" value="FAH"/>
</dbReference>
<dbReference type="PANTHER" id="PTHR42796">
    <property type="entry name" value="FUMARYLACETOACETATE HYDROLASE DOMAIN-CONTAINING PROTEIN 2A-RELATED"/>
    <property type="match status" value="1"/>
</dbReference>
<evidence type="ECO:0000313" key="5">
    <source>
        <dbReference type="Proteomes" id="UP000185663"/>
    </source>
</evidence>
<dbReference type="PANTHER" id="PTHR42796:SF4">
    <property type="entry name" value="FUMARYLACETOACETATE HYDROLASE DOMAIN-CONTAINING PROTEIN 2A"/>
    <property type="match status" value="1"/>
</dbReference>
<evidence type="ECO:0000313" key="4">
    <source>
        <dbReference type="EMBL" id="SDR99086.1"/>
    </source>
</evidence>
<feature type="domain" description="Fumarylacetoacetase-like C-terminal" evidence="3">
    <location>
        <begin position="76"/>
        <end position="281"/>
    </location>
</feature>
<dbReference type="Pfam" id="PF01557">
    <property type="entry name" value="FAA_hydrolase"/>
    <property type="match status" value="1"/>
</dbReference>
<dbReference type="STRING" id="545619.SAMN04489860_0549"/>
<organism evidence="4 5">
    <name type="scientific">Paraoerskovia marina</name>
    <dbReference type="NCBI Taxonomy" id="545619"/>
    <lineage>
        <taxon>Bacteria</taxon>
        <taxon>Bacillati</taxon>
        <taxon>Actinomycetota</taxon>
        <taxon>Actinomycetes</taxon>
        <taxon>Micrococcales</taxon>
        <taxon>Cellulomonadaceae</taxon>
        <taxon>Paraoerskovia</taxon>
    </lineage>
</organism>
<dbReference type="GO" id="GO:0046872">
    <property type="term" value="F:metal ion binding"/>
    <property type="evidence" value="ECO:0007669"/>
    <property type="project" value="UniProtKB-KW"/>
</dbReference>
<dbReference type="eggNOG" id="COG0179">
    <property type="taxonomic scope" value="Bacteria"/>
</dbReference>
<gene>
    <name evidence="4" type="ORF">SAMN04489860_0549</name>
</gene>
<evidence type="ECO:0000256" key="1">
    <source>
        <dbReference type="ARBA" id="ARBA00010211"/>
    </source>
</evidence>
<dbReference type="GO" id="GO:0044281">
    <property type="term" value="P:small molecule metabolic process"/>
    <property type="evidence" value="ECO:0007669"/>
    <property type="project" value="UniProtKB-ARBA"/>
</dbReference>
<evidence type="ECO:0000259" key="3">
    <source>
        <dbReference type="Pfam" id="PF01557"/>
    </source>
</evidence>
<dbReference type="Gene3D" id="3.90.850.10">
    <property type="entry name" value="Fumarylacetoacetase-like, C-terminal domain"/>
    <property type="match status" value="1"/>
</dbReference>
<proteinExistence type="inferred from homology"/>
<dbReference type="InterPro" id="IPR036663">
    <property type="entry name" value="Fumarylacetoacetase_C_sf"/>
</dbReference>
<accession>A0A1H1NJA2</accession>
<sequence>MRLARLGPPGRERPVVMVTDDSYVDVGDLVDDYDEAFFAAGTRRLRFDVAARVAAGAVHPLGTTRIGPPIARPHQILCVGLNYSDHAAEIGAPVPDQPLVFTKSPNSLVGPDDDVRAPRGFSRLDGEVELAFVVGRRTSYLESVEEARRHVAGFTICNDMSERRFQDECGGQTLKGKSAETFNPCGPWLVTPDEIPDVGALSMRLDVDGERRQRGSTATMVLDPYEILVHLSQFLVLEPGDLVNTGTPPGVAAGMADPAWIQPGQVMTLAIDRLGTQRQLVVPPR</sequence>
<evidence type="ECO:0000256" key="2">
    <source>
        <dbReference type="ARBA" id="ARBA00022723"/>
    </source>
</evidence>
<dbReference type="OrthoDB" id="9805307at2"/>
<dbReference type="EMBL" id="LT629776">
    <property type="protein sequence ID" value="SDR99086.1"/>
    <property type="molecule type" value="Genomic_DNA"/>
</dbReference>
<reference evidence="4 5" key="1">
    <citation type="submission" date="2016-10" db="EMBL/GenBank/DDBJ databases">
        <authorList>
            <person name="de Groot N.N."/>
        </authorList>
    </citation>
    <scope>NUCLEOTIDE SEQUENCE [LARGE SCALE GENOMIC DNA]</scope>
    <source>
        <strain evidence="4 5">DSM 22126</strain>
    </source>
</reference>
<name>A0A1H1NJA2_9CELL</name>
<dbReference type="GO" id="GO:0003824">
    <property type="term" value="F:catalytic activity"/>
    <property type="evidence" value="ECO:0007669"/>
    <property type="project" value="InterPro"/>
</dbReference>